<dbReference type="SUPFAM" id="SSF51905">
    <property type="entry name" value="FAD/NAD(P)-binding domain"/>
    <property type="match status" value="1"/>
</dbReference>
<name>A0A5D0RIT1_9RHOB</name>
<dbReference type="GO" id="GO:0008718">
    <property type="term" value="F:D-amino-acid dehydrogenase activity"/>
    <property type="evidence" value="ECO:0007669"/>
    <property type="project" value="TreeGrafter"/>
</dbReference>
<dbReference type="Pfam" id="PF01266">
    <property type="entry name" value="DAO"/>
    <property type="match status" value="1"/>
</dbReference>
<dbReference type="GO" id="GO:0055130">
    <property type="term" value="P:D-alanine catabolic process"/>
    <property type="evidence" value="ECO:0007669"/>
    <property type="project" value="TreeGrafter"/>
</dbReference>
<gene>
    <name evidence="4" type="ORF">FVF75_09820</name>
</gene>
<evidence type="ECO:0000259" key="3">
    <source>
        <dbReference type="Pfam" id="PF01266"/>
    </source>
</evidence>
<evidence type="ECO:0000313" key="5">
    <source>
        <dbReference type="Proteomes" id="UP000322080"/>
    </source>
</evidence>
<dbReference type="PANTHER" id="PTHR13847">
    <property type="entry name" value="SARCOSINE DEHYDROGENASE-RELATED"/>
    <property type="match status" value="1"/>
</dbReference>
<dbReference type="Gene3D" id="3.50.50.60">
    <property type="entry name" value="FAD/NAD(P)-binding domain"/>
    <property type="match status" value="2"/>
</dbReference>
<feature type="domain" description="FAD dependent oxidoreductase" evidence="3">
    <location>
        <begin position="23"/>
        <end position="418"/>
    </location>
</feature>
<accession>A0A5D0RIT1</accession>
<sequence>MTPFPISERNPVAHDAPLPDSADCVVIGGGVIGISTALFLARAGRRVVVVEKGRVAGEQSSRNWGWIRVQGRDFAEIPIAQEAQAIWPTLAAEVDTDISLTQGGVAYLARDARELAEFEDWLKGAAPFGVSSQILDADGVARLLPEAAMRWPGALWTPTDMRAEPFVTVPAIARLAVCAGVAIIEACAARAIEHEAGRVTGVVTERGRIATPEVVVAGGAWSSLLLRHAGVSIPQLSVRGTAMRTRPMHEVFAGGALDHRLAFRRRADGGYTLAAEAHHEFDIGPDAFRAFTRYLPQIISNPFATAFRPAAPRHYPDAWTTPRRWSPDAISPFERMRVLNPAPNMRIVARTARGFSETFPGLGETVIESAWAGMIDTLPDLVPVVDRAAQRPGLTIATGMCGHGFGIGPAFGRITADLVMGRDPGHDLARFRLSRFTDGSRLERGPSL</sequence>
<dbReference type="RefSeq" id="WP_148377931.1">
    <property type="nucleotide sequence ID" value="NZ_VSIY01000006.1"/>
</dbReference>
<organism evidence="4 5">
    <name type="scientific">Maritimibacter fusiformis</name>
    <dbReference type="NCBI Taxonomy" id="2603819"/>
    <lineage>
        <taxon>Bacteria</taxon>
        <taxon>Pseudomonadati</taxon>
        <taxon>Pseudomonadota</taxon>
        <taxon>Alphaproteobacteria</taxon>
        <taxon>Rhodobacterales</taxon>
        <taxon>Roseobacteraceae</taxon>
        <taxon>Maritimibacter</taxon>
    </lineage>
</organism>
<dbReference type="GO" id="GO:0005737">
    <property type="term" value="C:cytoplasm"/>
    <property type="evidence" value="ECO:0007669"/>
    <property type="project" value="TreeGrafter"/>
</dbReference>
<keyword evidence="2" id="KW-0560">Oxidoreductase</keyword>
<evidence type="ECO:0000313" key="4">
    <source>
        <dbReference type="EMBL" id="TYB81537.1"/>
    </source>
</evidence>
<dbReference type="Proteomes" id="UP000322080">
    <property type="component" value="Unassembled WGS sequence"/>
</dbReference>
<protein>
    <submittedName>
        <fullName evidence="4">FAD-binding oxidoreductase</fullName>
    </submittedName>
</protein>
<dbReference type="GO" id="GO:0005886">
    <property type="term" value="C:plasma membrane"/>
    <property type="evidence" value="ECO:0007669"/>
    <property type="project" value="TreeGrafter"/>
</dbReference>
<dbReference type="InterPro" id="IPR036188">
    <property type="entry name" value="FAD/NAD-bd_sf"/>
</dbReference>
<evidence type="ECO:0000256" key="2">
    <source>
        <dbReference type="ARBA" id="ARBA00023002"/>
    </source>
</evidence>
<dbReference type="Gene3D" id="3.30.9.10">
    <property type="entry name" value="D-Amino Acid Oxidase, subunit A, domain 2"/>
    <property type="match status" value="1"/>
</dbReference>
<evidence type="ECO:0000256" key="1">
    <source>
        <dbReference type="ARBA" id="ARBA00009410"/>
    </source>
</evidence>
<dbReference type="InterPro" id="IPR006076">
    <property type="entry name" value="FAD-dep_OxRdtase"/>
</dbReference>
<reference evidence="4 5" key="1">
    <citation type="submission" date="2019-08" db="EMBL/GenBank/DDBJ databases">
        <title>Identification of a novel species of the genus Boseongicola.</title>
        <authorList>
            <person name="Zhang X.-Q."/>
        </authorList>
    </citation>
    <scope>NUCLEOTIDE SEQUENCE [LARGE SCALE GENOMIC DNA]</scope>
    <source>
        <strain evidence="4 5">HY14</strain>
    </source>
</reference>
<comment type="similarity">
    <text evidence="1">Belongs to the DadA oxidoreductase family.</text>
</comment>
<keyword evidence="5" id="KW-1185">Reference proteome</keyword>
<dbReference type="EMBL" id="VSIY01000006">
    <property type="protein sequence ID" value="TYB81537.1"/>
    <property type="molecule type" value="Genomic_DNA"/>
</dbReference>
<proteinExistence type="inferred from homology"/>
<comment type="caution">
    <text evidence="4">The sequence shown here is derived from an EMBL/GenBank/DDBJ whole genome shotgun (WGS) entry which is preliminary data.</text>
</comment>
<dbReference type="AlphaFoldDB" id="A0A5D0RIT1"/>
<dbReference type="PANTHER" id="PTHR13847:SF280">
    <property type="entry name" value="D-AMINO ACID DEHYDROGENASE"/>
    <property type="match status" value="1"/>
</dbReference>